<organism evidence="1 2">
    <name type="scientific">Oceanicola granulosus (strain ATCC BAA-861 / DSM 15982 / KCTC 12143 / HTCC2516)</name>
    <dbReference type="NCBI Taxonomy" id="314256"/>
    <lineage>
        <taxon>Bacteria</taxon>
        <taxon>Pseudomonadati</taxon>
        <taxon>Pseudomonadota</taxon>
        <taxon>Alphaproteobacteria</taxon>
        <taxon>Rhodobacterales</taxon>
        <taxon>Roseobacteraceae</taxon>
        <taxon>Oceanicola</taxon>
    </lineage>
</organism>
<comment type="caution">
    <text evidence="1">The sequence shown here is derived from an EMBL/GenBank/DDBJ whole genome shotgun (WGS) entry which is preliminary data.</text>
</comment>
<sequence length="187" mass="19958">MNAPVSALTPGPLVETDVVRVSLEAPRGRLSLRARGELAPFDVALGLTLPRKIGQRAAGDGIEALCLGPDEWMIHAPEAQVGALLSACATLYERHPHSLVDVSGRETTYVVDGPGALDLLSVGCPRDLDRILPGEGRRTVFDGVTVILWRDGETTARLDVWHSFAPYLSELLETGSRELAADAAAAR</sequence>
<dbReference type="Gene3D" id="3.30.1360.120">
    <property type="entry name" value="Probable tRNA modification gtpase trme, domain 1"/>
    <property type="match status" value="1"/>
</dbReference>
<dbReference type="Gene3D" id="3.30.70.1520">
    <property type="entry name" value="Heterotetrameric sarcosine oxidase"/>
    <property type="match status" value="1"/>
</dbReference>
<keyword evidence="2" id="KW-1185">Reference proteome</keyword>
<name>Q2CH40_OCEGH</name>
<dbReference type="Proteomes" id="UP000003635">
    <property type="component" value="Unassembled WGS sequence"/>
</dbReference>
<dbReference type="EMBL" id="AAOT01000007">
    <property type="protein sequence ID" value="EAR51971.1"/>
    <property type="molecule type" value="Genomic_DNA"/>
</dbReference>
<dbReference type="SUPFAM" id="SSF103025">
    <property type="entry name" value="Folate-binding domain"/>
    <property type="match status" value="1"/>
</dbReference>
<dbReference type="InterPro" id="IPR007375">
    <property type="entry name" value="SoxG"/>
</dbReference>
<dbReference type="OrthoDB" id="9814782at2"/>
<proteinExistence type="predicted"/>
<reference evidence="1 2" key="1">
    <citation type="journal article" date="2010" name="J. Bacteriol.">
        <title>Genome sequences of Oceanicola granulosus HTCC2516(T) and Oceanicola batsensis HTCC2597(TDelta).</title>
        <authorList>
            <person name="Thrash J.C."/>
            <person name="Cho J.C."/>
            <person name="Vergin K.L."/>
            <person name="Giovannoni S.J."/>
        </authorList>
    </citation>
    <scope>NUCLEOTIDE SEQUENCE [LARGE SCALE GENOMIC DNA]</scope>
    <source>
        <strain evidence="2">ATCC BAA-861 / DSM 15982 / KCTC 12143 / HTCC2516</strain>
    </source>
</reference>
<evidence type="ECO:0000313" key="2">
    <source>
        <dbReference type="Proteomes" id="UP000003635"/>
    </source>
</evidence>
<dbReference type="Pfam" id="PF04268">
    <property type="entry name" value="SoxG"/>
    <property type="match status" value="1"/>
</dbReference>
<protein>
    <recommendedName>
        <fullName evidence="3">Sarcosine oxidase, gamma subunit family protein</fullName>
    </recommendedName>
</protein>
<dbReference type="RefSeq" id="WP_007256163.1">
    <property type="nucleotide sequence ID" value="NZ_CH724108.1"/>
</dbReference>
<evidence type="ECO:0008006" key="3">
    <source>
        <dbReference type="Google" id="ProtNLM"/>
    </source>
</evidence>
<gene>
    <name evidence="1" type="ORF">OG2516_13139</name>
</gene>
<evidence type="ECO:0000313" key="1">
    <source>
        <dbReference type="EMBL" id="EAR51971.1"/>
    </source>
</evidence>
<dbReference type="eggNOG" id="COG4583">
    <property type="taxonomic scope" value="Bacteria"/>
</dbReference>
<dbReference type="STRING" id="314256.OG2516_13139"/>
<dbReference type="InterPro" id="IPR027266">
    <property type="entry name" value="TrmE/GcvT-like"/>
</dbReference>
<dbReference type="HOGENOM" id="CLU_114076_0_0_5"/>
<accession>Q2CH40</accession>
<dbReference type="AlphaFoldDB" id="Q2CH40"/>